<dbReference type="InterPro" id="IPR001555">
    <property type="entry name" value="GART_AS"/>
</dbReference>
<protein>
    <recommendedName>
        <fullName evidence="2 5">Methionyl-tRNA formyltransferase</fullName>
        <ecNumber evidence="2 5">2.1.2.9</ecNumber>
    </recommendedName>
</protein>
<evidence type="ECO:0000313" key="8">
    <source>
        <dbReference type="EMBL" id="NEI68404.1"/>
    </source>
</evidence>
<evidence type="ECO:0000256" key="1">
    <source>
        <dbReference type="ARBA" id="ARBA00010699"/>
    </source>
</evidence>
<dbReference type="InterPro" id="IPR005794">
    <property type="entry name" value="Fmt"/>
</dbReference>
<dbReference type="AlphaFoldDB" id="A0A6L9TZW4"/>
<dbReference type="Proteomes" id="UP000483035">
    <property type="component" value="Unassembled WGS sequence"/>
</dbReference>
<dbReference type="PROSITE" id="PS00373">
    <property type="entry name" value="GART"/>
    <property type="match status" value="1"/>
</dbReference>
<dbReference type="PANTHER" id="PTHR11138:SF5">
    <property type="entry name" value="METHIONYL-TRNA FORMYLTRANSFERASE, MITOCHONDRIAL"/>
    <property type="match status" value="1"/>
</dbReference>
<evidence type="ECO:0000256" key="4">
    <source>
        <dbReference type="ARBA" id="ARBA00022917"/>
    </source>
</evidence>
<dbReference type="InterPro" id="IPR044135">
    <property type="entry name" value="Met-tRNA-FMT_C"/>
</dbReference>
<accession>A0A6L9TZW4</accession>
<feature type="domain" description="Formyl transferase N-terminal" evidence="6">
    <location>
        <begin position="4"/>
        <end position="182"/>
    </location>
</feature>
<dbReference type="CDD" id="cd08704">
    <property type="entry name" value="Met_tRNA_FMT_C"/>
    <property type="match status" value="1"/>
</dbReference>
<proteinExistence type="inferred from homology"/>
<dbReference type="NCBIfam" id="TIGR00460">
    <property type="entry name" value="fmt"/>
    <property type="match status" value="1"/>
</dbReference>
<dbReference type="InterPro" id="IPR011034">
    <property type="entry name" value="Formyl_transferase-like_C_sf"/>
</dbReference>
<evidence type="ECO:0000256" key="3">
    <source>
        <dbReference type="ARBA" id="ARBA00022679"/>
    </source>
</evidence>
<dbReference type="EC" id="2.1.2.9" evidence="2 5"/>
<dbReference type="PANTHER" id="PTHR11138">
    <property type="entry name" value="METHIONYL-TRNA FORMYLTRANSFERASE"/>
    <property type="match status" value="1"/>
</dbReference>
<keyword evidence="4 5" id="KW-0648">Protein biosynthesis</keyword>
<dbReference type="Pfam" id="PF00551">
    <property type="entry name" value="Formyl_trans_N"/>
    <property type="match status" value="1"/>
</dbReference>
<name>A0A6L9TZW4_9HYPH</name>
<dbReference type="EMBL" id="WUEY01000001">
    <property type="protein sequence ID" value="NEI68404.1"/>
    <property type="molecule type" value="Genomic_DNA"/>
</dbReference>
<dbReference type="Pfam" id="PF02911">
    <property type="entry name" value="Formyl_trans_C"/>
    <property type="match status" value="1"/>
</dbReference>
<keyword evidence="3 5" id="KW-0808">Transferase</keyword>
<dbReference type="SUPFAM" id="SSF53328">
    <property type="entry name" value="Formyltransferase"/>
    <property type="match status" value="1"/>
</dbReference>
<dbReference type="HAMAP" id="MF_00182">
    <property type="entry name" value="Formyl_trans"/>
    <property type="match status" value="1"/>
</dbReference>
<dbReference type="InterPro" id="IPR036477">
    <property type="entry name" value="Formyl_transf_N_sf"/>
</dbReference>
<feature type="binding site" evidence="5">
    <location>
        <begin position="112"/>
        <end position="115"/>
    </location>
    <ligand>
        <name>(6S)-5,6,7,8-tetrahydrofolate</name>
        <dbReference type="ChEBI" id="CHEBI:57453"/>
    </ligand>
</feature>
<dbReference type="InterPro" id="IPR041711">
    <property type="entry name" value="Met-tRNA-FMT_N"/>
</dbReference>
<evidence type="ECO:0000256" key="5">
    <source>
        <dbReference type="HAMAP-Rule" id="MF_00182"/>
    </source>
</evidence>
<gene>
    <name evidence="5" type="primary">fmt</name>
    <name evidence="8" type="ORF">GR212_02390</name>
</gene>
<dbReference type="GO" id="GO:0004479">
    <property type="term" value="F:methionyl-tRNA formyltransferase activity"/>
    <property type="evidence" value="ECO:0007669"/>
    <property type="project" value="UniProtKB-UniRule"/>
</dbReference>
<dbReference type="RefSeq" id="WP_163984845.1">
    <property type="nucleotide sequence ID" value="NZ_WUEY01000001.1"/>
</dbReference>
<dbReference type="GO" id="GO:0005829">
    <property type="term" value="C:cytosol"/>
    <property type="evidence" value="ECO:0007669"/>
    <property type="project" value="TreeGrafter"/>
</dbReference>
<dbReference type="Gene3D" id="3.40.50.12230">
    <property type="match status" value="1"/>
</dbReference>
<comment type="function">
    <text evidence="5">Attaches a formyl group to the free amino group of methionyl-tRNA(fMet). The formyl group appears to play a dual role in the initiator identity of N-formylmethionyl-tRNA by promoting its recognition by IF2 and preventing the misappropriation of this tRNA by the elongation apparatus.</text>
</comment>
<reference evidence="8 9" key="1">
    <citation type="submission" date="2019-12" db="EMBL/GenBank/DDBJ databases">
        <title>Rhizobium genotypes associated with high levels of biological nitrogen fixation by grain legumes in a temperate-maritime cropping system.</title>
        <authorList>
            <person name="Maluk M."/>
            <person name="Francesc Ferrando Molina F."/>
            <person name="Lopez Del Egido L."/>
            <person name="Lafos M."/>
            <person name="Langarica-Fuentes A."/>
            <person name="Gebre Yohannes G."/>
            <person name="Young M.W."/>
            <person name="Martin P."/>
            <person name="Gantlett R."/>
            <person name="Kenicer G."/>
            <person name="Hawes C."/>
            <person name="Begg G.S."/>
            <person name="Quilliam R.S."/>
            <person name="Squire G.R."/>
            <person name="Poole P.S."/>
            <person name="Young P.W."/>
            <person name="Iannetta P.M."/>
            <person name="James E.K."/>
        </authorList>
    </citation>
    <scope>NUCLEOTIDE SEQUENCE [LARGE SCALE GENOMIC DNA]</scope>
    <source>
        <strain evidence="8 9">JHI1118</strain>
    </source>
</reference>
<comment type="similarity">
    <text evidence="1 5">Belongs to the Fmt family.</text>
</comment>
<comment type="caution">
    <text evidence="8">The sequence shown here is derived from an EMBL/GenBank/DDBJ whole genome shotgun (WGS) entry which is preliminary data.</text>
</comment>
<dbReference type="InterPro" id="IPR005793">
    <property type="entry name" value="Formyl_trans_C"/>
</dbReference>
<evidence type="ECO:0000256" key="2">
    <source>
        <dbReference type="ARBA" id="ARBA00012261"/>
    </source>
</evidence>
<sequence length="315" mass="33433">MSLNIIFMGTPEFSVPTLRSLIDAGHKVRAVYTQPPRPGGRRGLDLQKSPVHQAAELLGLPVFTPVNFKDPDERQRFRDLDADVAVVVAYGLLLPEAILTGTRLGCYNGHASLLPRWRGAAPIQRAIMAGDAKTGMMVMKMDKGLDTGPVALTREVEIGDTMTSGELHDRLMLVGAKAMAEAMNKLEHDELPLTAQPAEGVLYAAKIDKAETRIDFGKPATDVHNHIRGLSPFPGAWFEAEIAGRPERIKVLGSALAEGNGAAGHVLTDDLVIACASGAVRLTKLQKAGGKPLAAADFVRGTPISPGTVLASGQG</sequence>
<dbReference type="SUPFAM" id="SSF50486">
    <property type="entry name" value="FMT C-terminal domain-like"/>
    <property type="match status" value="1"/>
</dbReference>
<feature type="domain" description="Formyl transferase C-terminal" evidence="7">
    <location>
        <begin position="206"/>
        <end position="302"/>
    </location>
</feature>
<evidence type="ECO:0000313" key="9">
    <source>
        <dbReference type="Proteomes" id="UP000483035"/>
    </source>
</evidence>
<organism evidence="8 9">
    <name type="scientific">Rhizobium lusitanum</name>
    <dbReference type="NCBI Taxonomy" id="293958"/>
    <lineage>
        <taxon>Bacteria</taxon>
        <taxon>Pseudomonadati</taxon>
        <taxon>Pseudomonadota</taxon>
        <taxon>Alphaproteobacteria</taxon>
        <taxon>Hyphomicrobiales</taxon>
        <taxon>Rhizobiaceae</taxon>
        <taxon>Rhizobium/Agrobacterium group</taxon>
        <taxon>Rhizobium</taxon>
    </lineage>
</organism>
<evidence type="ECO:0000259" key="6">
    <source>
        <dbReference type="Pfam" id="PF00551"/>
    </source>
</evidence>
<comment type="catalytic activity">
    <reaction evidence="5">
        <text>L-methionyl-tRNA(fMet) + (6R)-10-formyltetrahydrofolate = N-formyl-L-methionyl-tRNA(fMet) + (6S)-5,6,7,8-tetrahydrofolate + H(+)</text>
        <dbReference type="Rhea" id="RHEA:24380"/>
        <dbReference type="Rhea" id="RHEA-COMP:9952"/>
        <dbReference type="Rhea" id="RHEA-COMP:9953"/>
        <dbReference type="ChEBI" id="CHEBI:15378"/>
        <dbReference type="ChEBI" id="CHEBI:57453"/>
        <dbReference type="ChEBI" id="CHEBI:78530"/>
        <dbReference type="ChEBI" id="CHEBI:78844"/>
        <dbReference type="ChEBI" id="CHEBI:195366"/>
        <dbReference type="EC" id="2.1.2.9"/>
    </reaction>
</comment>
<dbReference type="InterPro" id="IPR002376">
    <property type="entry name" value="Formyl_transf_N"/>
</dbReference>
<evidence type="ECO:0000259" key="7">
    <source>
        <dbReference type="Pfam" id="PF02911"/>
    </source>
</evidence>
<dbReference type="CDD" id="cd08646">
    <property type="entry name" value="FMT_core_Met-tRNA-FMT_N"/>
    <property type="match status" value="1"/>
</dbReference>